<feature type="domain" description="Sulfatase-modifying factor enzyme-like" evidence="4">
    <location>
        <begin position="185"/>
        <end position="312"/>
    </location>
</feature>
<evidence type="ECO:0000256" key="1">
    <source>
        <dbReference type="ARBA" id="ARBA00023002"/>
    </source>
</evidence>
<organism evidence="6 7">
    <name type="scientific">Nibrella saemangeumensis</name>
    <dbReference type="NCBI Taxonomy" id="1084526"/>
    <lineage>
        <taxon>Bacteria</taxon>
        <taxon>Pseudomonadati</taxon>
        <taxon>Bacteroidota</taxon>
        <taxon>Cytophagia</taxon>
        <taxon>Cytophagales</taxon>
        <taxon>Spirosomataceae</taxon>
        <taxon>Nibrella</taxon>
    </lineage>
</organism>
<keyword evidence="2" id="KW-0408">Iron</keyword>
<evidence type="ECO:0000313" key="6">
    <source>
        <dbReference type="EMBL" id="GAA4448888.1"/>
    </source>
</evidence>
<sequence>MAEQYQRIRAHSESICRGLETEDYVVQPVIDVSPPKWHLGHTTWFWETFVLVPHLPDYQIFHDDFSFVFNSYYETVGKRVFRADRGNMTRPTVAEVYRYRAYVDNHLNRFFEQADLTPEHHALIELGLHHEQQHQELLITDIKYILGHNPLFPAIDMPIDELTPDYQLGSPVTLAEGIYTIGFRDAGHNRQSFCFDNELGVHKVYLTETTLAGQLVTNGEYLAFIEAGGYRNFKYWLSDGWAWVNAHQQQAPLYWHKIDGQWHQYTFDGLKNVDPALPVCHISHYEADAYARWRGLRLPTEFEWEAAAVTGSLPWGVRWEWTNSAYLPYPGFTTAEGAVGEYNGKFMSGQMVLRGASIATPAGHSRPTYRNFFQPDKQWQFKGIRLVLQ</sequence>
<reference evidence="7" key="1">
    <citation type="journal article" date="2019" name="Int. J. Syst. Evol. Microbiol.">
        <title>The Global Catalogue of Microorganisms (GCM) 10K type strain sequencing project: providing services to taxonomists for standard genome sequencing and annotation.</title>
        <authorList>
            <consortium name="The Broad Institute Genomics Platform"/>
            <consortium name="The Broad Institute Genome Sequencing Center for Infectious Disease"/>
            <person name="Wu L."/>
            <person name="Ma J."/>
        </authorList>
    </citation>
    <scope>NUCLEOTIDE SEQUENCE [LARGE SCALE GENOMIC DNA]</scope>
    <source>
        <strain evidence="7">JCM 17927</strain>
    </source>
</reference>
<name>A0ABP8MH50_9BACT</name>
<evidence type="ECO:0000259" key="4">
    <source>
        <dbReference type="Pfam" id="PF03781"/>
    </source>
</evidence>
<dbReference type="InterPro" id="IPR017806">
    <property type="entry name" value="EgtB"/>
</dbReference>
<keyword evidence="7" id="KW-1185">Reference proteome</keyword>
<dbReference type="InterPro" id="IPR042095">
    <property type="entry name" value="SUMF_sf"/>
</dbReference>
<dbReference type="Pfam" id="PF12867">
    <property type="entry name" value="DinB_2"/>
    <property type="match status" value="1"/>
</dbReference>
<dbReference type="Proteomes" id="UP001501175">
    <property type="component" value="Unassembled WGS sequence"/>
</dbReference>
<accession>A0ABP8MH50</accession>
<comment type="caution">
    <text evidence="6">The sequence shown here is derived from an EMBL/GenBank/DDBJ whole genome shotgun (WGS) entry which is preliminary data.</text>
</comment>
<dbReference type="EMBL" id="BAABHD010000005">
    <property type="protein sequence ID" value="GAA4448888.1"/>
    <property type="molecule type" value="Genomic_DNA"/>
</dbReference>
<feature type="domain" description="DinB-like" evidence="5">
    <location>
        <begin position="4"/>
        <end position="137"/>
    </location>
</feature>
<dbReference type="InterPro" id="IPR005532">
    <property type="entry name" value="SUMF_dom"/>
</dbReference>
<dbReference type="InterPro" id="IPR016187">
    <property type="entry name" value="CTDL_fold"/>
</dbReference>
<dbReference type="NCBIfam" id="TIGR03440">
    <property type="entry name" value="egtB_TIGR03440"/>
    <property type="match status" value="1"/>
</dbReference>
<evidence type="ECO:0000313" key="7">
    <source>
        <dbReference type="Proteomes" id="UP001501175"/>
    </source>
</evidence>
<dbReference type="Pfam" id="PF03781">
    <property type="entry name" value="FGE-sulfatase"/>
    <property type="match status" value="1"/>
</dbReference>
<gene>
    <name evidence="6" type="primary">egtB</name>
    <name evidence="6" type="ORF">GCM10023189_07450</name>
</gene>
<proteinExistence type="predicted"/>
<dbReference type="Gene3D" id="3.90.1580.10">
    <property type="entry name" value="paralog of FGE (formylglycine-generating enzyme)"/>
    <property type="match status" value="2"/>
</dbReference>
<dbReference type="InterPro" id="IPR024775">
    <property type="entry name" value="DinB-like"/>
</dbReference>
<dbReference type="PANTHER" id="PTHR23150:SF36">
    <property type="entry name" value="HERCYNINE OXYGENASE"/>
    <property type="match status" value="1"/>
</dbReference>
<keyword evidence="1" id="KW-0560">Oxidoreductase</keyword>
<comment type="pathway">
    <text evidence="3">Amino-acid biosynthesis; ergothioneine biosynthesis.</text>
</comment>
<evidence type="ECO:0000256" key="2">
    <source>
        <dbReference type="ARBA" id="ARBA00023004"/>
    </source>
</evidence>
<evidence type="ECO:0000259" key="5">
    <source>
        <dbReference type="Pfam" id="PF12867"/>
    </source>
</evidence>
<dbReference type="InterPro" id="IPR051043">
    <property type="entry name" value="Sulfatase_Mod_Factor_Kinase"/>
</dbReference>
<dbReference type="SUPFAM" id="SSF56436">
    <property type="entry name" value="C-type lectin-like"/>
    <property type="match status" value="1"/>
</dbReference>
<evidence type="ECO:0000256" key="3">
    <source>
        <dbReference type="ARBA" id="ARBA00037882"/>
    </source>
</evidence>
<protein>
    <submittedName>
        <fullName evidence="6">Ergothioneine biosynthesis protein EgtB</fullName>
    </submittedName>
</protein>
<dbReference type="PANTHER" id="PTHR23150">
    <property type="entry name" value="SULFATASE MODIFYING FACTOR 1, 2"/>
    <property type="match status" value="1"/>
</dbReference>